<dbReference type="OrthoDB" id="1434354at2759"/>
<dbReference type="KEGG" id="pti:PHATRDRAFT_42504"/>
<dbReference type="EMBL" id="CM000605">
    <property type="protein sequence ID" value="EEC51015.1"/>
    <property type="molecule type" value="Genomic_DNA"/>
</dbReference>
<dbReference type="InterPro" id="IPR036273">
    <property type="entry name" value="CRAL/TRIO_N_dom_sf"/>
</dbReference>
<feature type="region of interest" description="Disordered" evidence="1">
    <location>
        <begin position="1"/>
        <end position="34"/>
    </location>
</feature>
<dbReference type="InterPro" id="IPR051026">
    <property type="entry name" value="PI/PC_transfer"/>
</dbReference>
<dbReference type="HOGENOM" id="CLU_600612_0_0_1"/>
<dbReference type="SUPFAM" id="SSF52087">
    <property type="entry name" value="CRAL/TRIO domain"/>
    <property type="match status" value="1"/>
</dbReference>
<dbReference type="eggNOG" id="KOG1471">
    <property type="taxonomic scope" value="Eukaryota"/>
</dbReference>
<proteinExistence type="predicted"/>
<feature type="compositionally biased region" description="Polar residues" evidence="1">
    <location>
        <begin position="1"/>
        <end position="11"/>
    </location>
</feature>
<protein>
    <recommendedName>
        <fullName evidence="2">CRAL-TRIO domain-containing protein</fullName>
    </recommendedName>
</protein>
<dbReference type="PaxDb" id="2850-Phatr42504"/>
<accession>B7FRI5</accession>
<evidence type="ECO:0000313" key="4">
    <source>
        <dbReference type="Proteomes" id="UP000000759"/>
    </source>
</evidence>
<dbReference type="PANTHER" id="PTHR45657">
    <property type="entry name" value="CRAL-TRIO DOMAIN-CONTAINING PROTEIN YKL091C-RELATED"/>
    <property type="match status" value="1"/>
</dbReference>
<dbReference type="InterPro" id="IPR036865">
    <property type="entry name" value="CRAL-TRIO_dom_sf"/>
</dbReference>
<organism evidence="3 4">
    <name type="scientific">Phaeodactylum tricornutum (strain CCAP 1055/1)</name>
    <dbReference type="NCBI Taxonomy" id="556484"/>
    <lineage>
        <taxon>Eukaryota</taxon>
        <taxon>Sar</taxon>
        <taxon>Stramenopiles</taxon>
        <taxon>Ochrophyta</taxon>
        <taxon>Bacillariophyta</taxon>
        <taxon>Bacillariophyceae</taxon>
        <taxon>Bacillariophycidae</taxon>
        <taxon>Naviculales</taxon>
        <taxon>Phaeodactylaceae</taxon>
        <taxon>Phaeodactylum</taxon>
    </lineage>
</organism>
<feature type="domain" description="CRAL-TRIO" evidence="2">
    <location>
        <begin position="129"/>
        <end position="327"/>
    </location>
</feature>
<dbReference type="RefSeq" id="XP_002176552.1">
    <property type="nucleotide sequence ID" value="XM_002176516.1"/>
</dbReference>
<dbReference type="Proteomes" id="UP000000759">
    <property type="component" value="Chromosome 1"/>
</dbReference>
<dbReference type="SUPFAM" id="SSF46938">
    <property type="entry name" value="CRAL/TRIO N-terminal domain"/>
    <property type="match status" value="1"/>
</dbReference>
<dbReference type="Pfam" id="PF00650">
    <property type="entry name" value="CRAL_TRIO"/>
    <property type="match status" value="1"/>
</dbReference>
<name>B7FRI5_PHATC</name>
<evidence type="ECO:0000259" key="2">
    <source>
        <dbReference type="PROSITE" id="PS50191"/>
    </source>
</evidence>
<dbReference type="PANTHER" id="PTHR45657:SF1">
    <property type="entry name" value="CRAL-TRIO DOMAIN-CONTAINING PROTEIN YKL091C-RELATED"/>
    <property type="match status" value="1"/>
</dbReference>
<keyword evidence="4" id="KW-1185">Reference proteome</keyword>
<evidence type="ECO:0000313" key="3">
    <source>
        <dbReference type="EMBL" id="EEC51015.1"/>
    </source>
</evidence>
<dbReference type="AlphaFoldDB" id="B7FRI5"/>
<dbReference type="CDD" id="cd00170">
    <property type="entry name" value="SEC14"/>
    <property type="match status" value="1"/>
</dbReference>
<dbReference type="SMART" id="SM00516">
    <property type="entry name" value="SEC14"/>
    <property type="match status" value="1"/>
</dbReference>
<dbReference type="PROSITE" id="PS50191">
    <property type="entry name" value="CRAL_TRIO"/>
    <property type="match status" value="1"/>
</dbReference>
<dbReference type="GeneID" id="7196684"/>
<dbReference type="InterPro" id="IPR001251">
    <property type="entry name" value="CRAL-TRIO_dom"/>
</dbReference>
<gene>
    <name evidence="3" type="ORF">PHATRDRAFT_42504</name>
</gene>
<reference evidence="4" key="2">
    <citation type="submission" date="2008-08" db="EMBL/GenBank/DDBJ databases">
        <authorList>
            <consortium name="Diatom Consortium"/>
            <person name="Grigoriev I."/>
            <person name="Grimwood J."/>
            <person name="Kuo A."/>
            <person name="Otillar R.P."/>
            <person name="Salamov A."/>
            <person name="Detter J.C."/>
            <person name="Lindquist E."/>
            <person name="Shapiro H."/>
            <person name="Lucas S."/>
            <person name="Glavina del Rio T."/>
            <person name="Pitluck S."/>
            <person name="Rokhsar D."/>
            <person name="Bowler C."/>
        </authorList>
    </citation>
    <scope>GENOME REANNOTATION</scope>
    <source>
        <strain evidence="4">CCAP 1055/1</strain>
    </source>
</reference>
<reference evidence="3 4" key="1">
    <citation type="journal article" date="2008" name="Nature">
        <title>The Phaeodactylum genome reveals the evolutionary history of diatom genomes.</title>
        <authorList>
            <person name="Bowler C."/>
            <person name="Allen A.E."/>
            <person name="Badger J.H."/>
            <person name="Grimwood J."/>
            <person name="Jabbari K."/>
            <person name="Kuo A."/>
            <person name="Maheswari U."/>
            <person name="Martens C."/>
            <person name="Maumus F."/>
            <person name="Otillar R.P."/>
            <person name="Rayko E."/>
            <person name="Salamov A."/>
            <person name="Vandepoele K."/>
            <person name="Beszteri B."/>
            <person name="Gruber A."/>
            <person name="Heijde M."/>
            <person name="Katinka M."/>
            <person name="Mock T."/>
            <person name="Valentin K."/>
            <person name="Verret F."/>
            <person name="Berges J.A."/>
            <person name="Brownlee C."/>
            <person name="Cadoret J.P."/>
            <person name="Chiovitti A."/>
            <person name="Choi C.J."/>
            <person name="Coesel S."/>
            <person name="De Martino A."/>
            <person name="Detter J.C."/>
            <person name="Durkin C."/>
            <person name="Falciatore A."/>
            <person name="Fournet J."/>
            <person name="Haruta M."/>
            <person name="Huysman M.J."/>
            <person name="Jenkins B.D."/>
            <person name="Jiroutova K."/>
            <person name="Jorgensen R.E."/>
            <person name="Joubert Y."/>
            <person name="Kaplan A."/>
            <person name="Kroger N."/>
            <person name="Kroth P.G."/>
            <person name="La Roche J."/>
            <person name="Lindquist E."/>
            <person name="Lommer M."/>
            <person name="Martin-Jezequel V."/>
            <person name="Lopez P.J."/>
            <person name="Lucas S."/>
            <person name="Mangogna M."/>
            <person name="McGinnis K."/>
            <person name="Medlin L.K."/>
            <person name="Montsant A."/>
            <person name="Oudot-Le Secq M.P."/>
            <person name="Napoli C."/>
            <person name="Obornik M."/>
            <person name="Parker M.S."/>
            <person name="Petit J.L."/>
            <person name="Porcel B.M."/>
            <person name="Poulsen N."/>
            <person name="Robison M."/>
            <person name="Rychlewski L."/>
            <person name="Rynearson T.A."/>
            <person name="Schmutz J."/>
            <person name="Shapiro H."/>
            <person name="Siaut M."/>
            <person name="Stanley M."/>
            <person name="Sussman M.R."/>
            <person name="Taylor A.R."/>
            <person name="Vardi A."/>
            <person name="von Dassow P."/>
            <person name="Vyverman W."/>
            <person name="Willis A."/>
            <person name="Wyrwicz L.S."/>
            <person name="Rokhsar D.S."/>
            <person name="Weissenbach J."/>
            <person name="Armbrust E.V."/>
            <person name="Green B.R."/>
            <person name="Van de Peer Y."/>
            <person name="Grigoriev I.V."/>
        </authorList>
    </citation>
    <scope>NUCLEOTIDE SEQUENCE [LARGE SCALE GENOMIC DNA]</scope>
    <source>
        <strain evidence="3 4">CCAP 1055/1</strain>
    </source>
</reference>
<dbReference type="Gene3D" id="3.40.525.10">
    <property type="entry name" value="CRAL-TRIO lipid binding domain"/>
    <property type="match status" value="1"/>
</dbReference>
<sequence>MALSEDQNWTKEQLMGGGTAEQPSPSKKKGKGVEEDPMLWGIPGHLTSDEADTFAKFRAEVLKRDGDFRDTVYCFGEEEGEVWALGRWLRARKFVYDDVIAMVQEATETRKEAKAKDFYPDPVEALHVDTSLYFAQYPQLYSGVAKNGAPLFISKPGILNVDGVECITTLDGILKFHWYVMMHDFANRLRDQKKNNPGFKRVDPGLDSQRGLTLESSLVFCRFECVCILDLSQLTASKLTRRALAIIKEQAAVDAICFPETMCKMFIVNAPTFFTATWRLIRGWLDARTAGKIDVISSRATMEKKLLDFVDADQLPSDYGGKGQDTNVTLTQSMAGAARRLVTNVMYLRGHGSEVCLIHANEEAEIEVFTNSSAGAKFSVTDADAKSHIVDNVLVQHVGSGVESEQPSRKVITSQRITGPANVKVKADSNAGRFSTQNFLIVFSIYKK</sequence>
<evidence type="ECO:0000256" key="1">
    <source>
        <dbReference type="SAM" id="MobiDB-lite"/>
    </source>
</evidence>
<dbReference type="InParanoid" id="B7FRI5"/>